<evidence type="ECO:0000313" key="3">
    <source>
        <dbReference type="EMBL" id="QAY72944.1"/>
    </source>
</evidence>
<feature type="compositionally biased region" description="Basic and acidic residues" evidence="1">
    <location>
        <begin position="26"/>
        <end position="40"/>
    </location>
</feature>
<dbReference type="GO" id="GO:0032259">
    <property type="term" value="P:methylation"/>
    <property type="evidence" value="ECO:0007669"/>
    <property type="project" value="UniProtKB-KW"/>
</dbReference>
<dbReference type="Proteomes" id="UP000291259">
    <property type="component" value="Chromosome"/>
</dbReference>
<protein>
    <submittedName>
        <fullName evidence="3">Class I SAM-dependent methyltransferase</fullName>
    </submittedName>
</protein>
<organism evidence="3 4">
    <name type="scientific">Agromyces protaetiae</name>
    <dbReference type="NCBI Taxonomy" id="2509455"/>
    <lineage>
        <taxon>Bacteria</taxon>
        <taxon>Bacillati</taxon>
        <taxon>Actinomycetota</taxon>
        <taxon>Actinomycetes</taxon>
        <taxon>Micrococcales</taxon>
        <taxon>Microbacteriaceae</taxon>
        <taxon>Agromyces</taxon>
    </lineage>
</organism>
<keyword evidence="3" id="KW-0808">Transferase</keyword>
<dbReference type="OrthoDB" id="9795634at2"/>
<evidence type="ECO:0000256" key="1">
    <source>
        <dbReference type="SAM" id="MobiDB-lite"/>
    </source>
</evidence>
<dbReference type="GO" id="GO:0008168">
    <property type="term" value="F:methyltransferase activity"/>
    <property type="evidence" value="ECO:0007669"/>
    <property type="project" value="UniProtKB-KW"/>
</dbReference>
<sequence length="355" mass="37446">MPRGCRRRRSRRGAGRRRRRARRARRGAERDSCGGSHFDRGAVPQQSAAHSSRLPESSQSIGCARHNTPMGEQTIAPETVDGGGGLETSEGLDEALWNPVAAAVLLRTRPQFDELVLDVCAGTGSTAVPTAELVGIGGLVDAVERDESLAAVARERAGDRLPQLRFHTADASEWDTMGYDLVQCAHGVPFDDAGAAAGHLVSRLKPGGRFAVALWSRDAFAPLPEILERVLAEAVGTGEVPDASDGTADADEAQPEASAPLSLDTPGTLARWLHDLGLVDVRAEIAPRHLELDGDLAWTLVRGRAWHTPLVDAGGDPLDDGALDDLRVRYLAAVAASGATRVDASAVIGVGRLPG</sequence>
<dbReference type="SUPFAM" id="SSF53335">
    <property type="entry name" value="S-adenosyl-L-methionine-dependent methyltransferases"/>
    <property type="match status" value="1"/>
</dbReference>
<evidence type="ECO:0000313" key="4">
    <source>
        <dbReference type="Proteomes" id="UP000291259"/>
    </source>
</evidence>
<keyword evidence="3" id="KW-0489">Methyltransferase</keyword>
<dbReference type="AlphaFoldDB" id="A0A4P6FAV5"/>
<feature type="region of interest" description="Disordered" evidence="1">
    <location>
        <begin position="1"/>
        <end position="90"/>
    </location>
</feature>
<dbReference type="Gene3D" id="3.40.50.150">
    <property type="entry name" value="Vaccinia Virus protein VP39"/>
    <property type="match status" value="1"/>
</dbReference>
<evidence type="ECO:0000259" key="2">
    <source>
        <dbReference type="Pfam" id="PF13649"/>
    </source>
</evidence>
<feature type="compositionally biased region" description="Basic residues" evidence="1">
    <location>
        <begin position="1"/>
        <end position="25"/>
    </location>
</feature>
<keyword evidence="4" id="KW-1185">Reference proteome</keyword>
<gene>
    <name evidence="3" type="ORF">ET445_05885</name>
</gene>
<dbReference type="InterPro" id="IPR041698">
    <property type="entry name" value="Methyltransf_25"/>
</dbReference>
<name>A0A4P6FAV5_9MICO</name>
<feature type="compositionally biased region" description="Polar residues" evidence="1">
    <location>
        <begin position="44"/>
        <end position="61"/>
    </location>
</feature>
<dbReference type="EMBL" id="CP035491">
    <property type="protein sequence ID" value="QAY72944.1"/>
    <property type="molecule type" value="Genomic_DNA"/>
</dbReference>
<dbReference type="Pfam" id="PF13649">
    <property type="entry name" value="Methyltransf_25"/>
    <property type="match status" value="1"/>
</dbReference>
<dbReference type="KEGG" id="agf:ET445_05885"/>
<dbReference type="CDD" id="cd02440">
    <property type="entry name" value="AdoMet_MTases"/>
    <property type="match status" value="1"/>
</dbReference>
<reference evidence="3 4" key="1">
    <citation type="submission" date="2019-01" db="EMBL/GenBank/DDBJ databases">
        <title>Genome sequencing of strain FW100M-8.</title>
        <authorList>
            <person name="Heo J."/>
            <person name="Kim S.-J."/>
            <person name="Kim J.-S."/>
            <person name="Hong S.-B."/>
            <person name="Kwon S.-W."/>
        </authorList>
    </citation>
    <scope>NUCLEOTIDE SEQUENCE [LARGE SCALE GENOMIC DNA]</scope>
    <source>
        <strain evidence="3 4">FW100M-8</strain>
    </source>
</reference>
<accession>A0A4P6FAV5</accession>
<proteinExistence type="predicted"/>
<dbReference type="InterPro" id="IPR029063">
    <property type="entry name" value="SAM-dependent_MTases_sf"/>
</dbReference>
<feature type="region of interest" description="Disordered" evidence="1">
    <location>
        <begin position="238"/>
        <end position="263"/>
    </location>
</feature>
<feature type="domain" description="Methyltransferase" evidence="2">
    <location>
        <begin position="116"/>
        <end position="208"/>
    </location>
</feature>